<dbReference type="EMBL" id="JAMZEJ010000001">
    <property type="protein sequence ID" value="MCQ8239224.1"/>
    <property type="molecule type" value="Genomic_DNA"/>
</dbReference>
<evidence type="ECO:0000256" key="1">
    <source>
        <dbReference type="ARBA" id="ARBA00000847"/>
    </source>
</evidence>
<dbReference type="NCBIfam" id="TIGR00052">
    <property type="entry name" value="nudix-type nucleoside diphosphatase, YffH/AdpP family"/>
    <property type="match status" value="1"/>
</dbReference>
<dbReference type="SUPFAM" id="SSF55811">
    <property type="entry name" value="Nudix"/>
    <property type="match status" value="1"/>
</dbReference>
<reference evidence="10 11" key="1">
    <citation type="submission" date="2022-06" db="EMBL/GenBank/DDBJ databases">
        <title>Rhizosaccharibacter gen. nov. sp. nov. KSS12, endophytic bacteria isolated from sugarcane.</title>
        <authorList>
            <person name="Pitiwittayakul N."/>
        </authorList>
    </citation>
    <scope>NUCLEOTIDE SEQUENCE [LARGE SCALE GENOMIC DNA]</scope>
    <source>
        <strain evidence="10 11">KSS12</strain>
    </source>
</reference>
<dbReference type="Pfam" id="PF00293">
    <property type="entry name" value="NUDIX"/>
    <property type="match status" value="1"/>
</dbReference>
<dbReference type="GO" id="GO:0016787">
    <property type="term" value="F:hydrolase activity"/>
    <property type="evidence" value="ECO:0007669"/>
    <property type="project" value="UniProtKB-KW"/>
</dbReference>
<dbReference type="RefSeq" id="WP_422917974.1">
    <property type="nucleotide sequence ID" value="NZ_JAMZEJ010000001.1"/>
</dbReference>
<evidence type="ECO:0000259" key="9">
    <source>
        <dbReference type="PROSITE" id="PS51462"/>
    </source>
</evidence>
<evidence type="ECO:0000313" key="10">
    <source>
        <dbReference type="EMBL" id="MCQ8239224.1"/>
    </source>
</evidence>
<evidence type="ECO:0000256" key="4">
    <source>
        <dbReference type="ARBA" id="ARBA00011738"/>
    </source>
</evidence>
<keyword evidence="6 10" id="KW-0378">Hydrolase</keyword>
<dbReference type="PANTHER" id="PTHR11839">
    <property type="entry name" value="UDP/ADP-SUGAR PYROPHOSPHATASE"/>
    <property type="match status" value="1"/>
</dbReference>
<comment type="subunit">
    <text evidence="4">Homodimer.</text>
</comment>
<feature type="domain" description="Nudix hydrolase" evidence="9">
    <location>
        <begin position="40"/>
        <end position="186"/>
    </location>
</feature>
<evidence type="ECO:0000256" key="7">
    <source>
        <dbReference type="ARBA" id="ARBA00032162"/>
    </source>
</evidence>
<dbReference type="InterPro" id="IPR000086">
    <property type="entry name" value="NUDIX_hydrolase_dom"/>
</dbReference>
<keyword evidence="11" id="KW-1185">Reference proteome</keyword>
<accession>A0ABT1VS97</accession>
<dbReference type="Gene3D" id="3.90.79.10">
    <property type="entry name" value="Nucleoside Triphosphate Pyrophosphohydrolase"/>
    <property type="match status" value="1"/>
</dbReference>
<name>A0ABT1VS97_9PROT</name>
<evidence type="ECO:0000313" key="11">
    <source>
        <dbReference type="Proteomes" id="UP001524547"/>
    </source>
</evidence>
<protein>
    <recommendedName>
        <fullName evidence="5">GDP-mannose pyrophosphatase</fullName>
    </recommendedName>
    <alternativeName>
        <fullName evidence="7">GDP-mannose hydrolase</fullName>
    </alternativeName>
    <alternativeName>
        <fullName evidence="8">GDPMK</fullName>
    </alternativeName>
</protein>
<comment type="similarity">
    <text evidence="3">Belongs to the Nudix hydrolase family. NudK subfamily.</text>
</comment>
<sequence length="205" mass="22324">MTATIVDDACLWDGHVALRRIEVAAAGHDTDQTLKREVVTPPDSVAVLLRRSDDGRVVLTRQLRVPVLWRKEPAMLLEACAGNLEGVAGLSLADQAEEAERSARREAEEETGWRIDRLRRLFTLYPSPGVSSEAIHLFLADCTERLGAGGGLAEEGEHIETVELTLHEAMAMVGDGRIQDMKTALLIQHAVLLDAGWTTPGTQIG</sequence>
<dbReference type="PANTHER" id="PTHR11839:SF18">
    <property type="entry name" value="NUDIX HYDROLASE DOMAIN-CONTAINING PROTEIN"/>
    <property type="match status" value="1"/>
</dbReference>
<proteinExistence type="inferred from homology"/>
<gene>
    <name evidence="10" type="ORF">NFI88_00010</name>
</gene>
<dbReference type="Proteomes" id="UP001524547">
    <property type="component" value="Unassembled WGS sequence"/>
</dbReference>
<comment type="cofactor">
    <cofactor evidence="2">
        <name>Mg(2+)</name>
        <dbReference type="ChEBI" id="CHEBI:18420"/>
    </cofactor>
</comment>
<comment type="catalytic activity">
    <reaction evidence="1">
        <text>GDP-alpha-D-mannose + H2O = alpha-D-mannose 1-phosphate + GMP + 2 H(+)</text>
        <dbReference type="Rhea" id="RHEA:27978"/>
        <dbReference type="ChEBI" id="CHEBI:15377"/>
        <dbReference type="ChEBI" id="CHEBI:15378"/>
        <dbReference type="ChEBI" id="CHEBI:57527"/>
        <dbReference type="ChEBI" id="CHEBI:58115"/>
        <dbReference type="ChEBI" id="CHEBI:58409"/>
    </reaction>
</comment>
<evidence type="ECO:0000256" key="6">
    <source>
        <dbReference type="ARBA" id="ARBA00022801"/>
    </source>
</evidence>
<evidence type="ECO:0000256" key="8">
    <source>
        <dbReference type="ARBA" id="ARBA00032272"/>
    </source>
</evidence>
<organism evidence="10 11">
    <name type="scientific">Rhizosaccharibacter radicis</name>
    <dbReference type="NCBI Taxonomy" id="2782605"/>
    <lineage>
        <taxon>Bacteria</taxon>
        <taxon>Pseudomonadati</taxon>
        <taxon>Pseudomonadota</taxon>
        <taxon>Alphaproteobacteria</taxon>
        <taxon>Acetobacterales</taxon>
        <taxon>Acetobacteraceae</taxon>
        <taxon>Rhizosaccharibacter</taxon>
    </lineage>
</organism>
<dbReference type="PROSITE" id="PS51462">
    <property type="entry name" value="NUDIX"/>
    <property type="match status" value="1"/>
</dbReference>
<evidence type="ECO:0000256" key="3">
    <source>
        <dbReference type="ARBA" id="ARBA00007275"/>
    </source>
</evidence>
<dbReference type="InterPro" id="IPR015797">
    <property type="entry name" value="NUDIX_hydrolase-like_dom_sf"/>
</dbReference>
<evidence type="ECO:0000256" key="5">
    <source>
        <dbReference type="ARBA" id="ARBA00016377"/>
    </source>
</evidence>
<evidence type="ECO:0000256" key="2">
    <source>
        <dbReference type="ARBA" id="ARBA00001946"/>
    </source>
</evidence>
<dbReference type="InterPro" id="IPR004385">
    <property type="entry name" value="NDP_pyrophosphatase"/>
</dbReference>
<comment type="caution">
    <text evidence="10">The sequence shown here is derived from an EMBL/GenBank/DDBJ whole genome shotgun (WGS) entry which is preliminary data.</text>
</comment>